<evidence type="ECO:0008006" key="3">
    <source>
        <dbReference type="Google" id="ProtNLM"/>
    </source>
</evidence>
<evidence type="ECO:0000313" key="2">
    <source>
        <dbReference type="EMBL" id="SVC54842.1"/>
    </source>
</evidence>
<feature type="region of interest" description="Disordered" evidence="1">
    <location>
        <begin position="162"/>
        <end position="199"/>
    </location>
</feature>
<gene>
    <name evidence="2" type="ORF">METZ01_LOCUS307696</name>
</gene>
<sequence>MNLTVVRAEDNNTKEGVGAEELNKARKKFKDEGKKRGTVFLKVPNDEWPTQVIFDTTNICYQGTVRWIAMGNPNLLNQAPPYPIARAMTIHCFCVLDKLRTEYRYTPYVDMLNKDDPMNPQKLPNKFMEKSVECIREHGTLAGLIVLDPNFNMEDLDTMKSKDIDQKIEDVLPNDNSGKSDSLPEQPKELPTDTPLLNF</sequence>
<proteinExistence type="predicted"/>
<dbReference type="EMBL" id="UINC01097267">
    <property type="protein sequence ID" value="SVC54842.1"/>
    <property type="molecule type" value="Genomic_DNA"/>
</dbReference>
<name>A0A382N4Z4_9ZZZZ</name>
<organism evidence="2">
    <name type="scientific">marine metagenome</name>
    <dbReference type="NCBI Taxonomy" id="408172"/>
    <lineage>
        <taxon>unclassified sequences</taxon>
        <taxon>metagenomes</taxon>
        <taxon>ecological metagenomes</taxon>
    </lineage>
</organism>
<reference evidence="2" key="1">
    <citation type="submission" date="2018-05" db="EMBL/GenBank/DDBJ databases">
        <authorList>
            <person name="Lanie J.A."/>
            <person name="Ng W.-L."/>
            <person name="Kazmierczak K.M."/>
            <person name="Andrzejewski T.M."/>
            <person name="Davidsen T.M."/>
            <person name="Wayne K.J."/>
            <person name="Tettelin H."/>
            <person name="Glass J.I."/>
            <person name="Rusch D."/>
            <person name="Podicherti R."/>
            <person name="Tsui H.-C.T."/>
            <person name="Winkler M.E."/>
        </authorList>
    </citation>
    <scope>NUCLEOTIDE SEQUENCE</scope>
</reference>
<protein>
    <recommendedName>
        <fullName evidence="3">Ku domain-containing protein</fullName>
    </recommendedName>
</protein>
<accession>A0A382N4Z4</accession>
<dbReference type="AlphaFoldDB" id="A0A382N4Z4"/>
<evidence type="ECO:0000256" key="1">
    <source>
        <dbReference type="SAM" id="MobiDB-lite"/>
    </source>
</evidence>